<dbReference type="InterPro" id="IPR023696">
    <property type="entry name" value="Ureohydrolase_dom_sf"/>
</dbReference>
<comment type="similarity">
    <text evidence="1">Belongs to the arginase family. Agmatinase subfamily.</text>
</comment>
<gene>
    <name evidence="6" type="primary">speB</name>
    <name evidence="6" type="ORF">MFMK1_001548</name>
</gene>
<reference evidence="6 7" key="1">
    <citation type="submission" date="2023-04" db="EMBL/GenBank/DDBJ databases">
        <authorList>
            <person name="Hsu D."/>
        </authorList>
    </citation>
    <scope>NUCLEOTIDE SEQUENCE [LARGE SCALE GENOMIC DNA]</scope>
    <source>
        <strain evidence="6 7">MK1</strain>
    </source>
</reference>
<keyword evidence="7" id="KW-1185">Reference proteome</keyword>
<dbReference type="CDD" id="cd11593">
    <property type="entry name" value="Agmatinase-like_2"/>
    <property type="match status" value="1"/>
</dbReference>
<keyword evidence="2 4" id="KW-0479">Metal-binding</keyword>
<evidence type="ECO:0000256" key="4">
    <source>
        <dbReference type="PIRSR" id="PIRSR036979-1"/>
    </source>
</evidence>
<dbReference type="PRINTS" id="PR00116">
    <property type="entry name" value="ARGINASE"/>
</dbReference>
<evidence type="ECO:0000313" key="6">
    <source>
        <dbReference type="EMBL" id="WRO21736.1"/>
    </source>
</evidence>
<accession>A0AAU0UNE4</accession>
<protein>
    <submittedName>
        <fullName evidence="6">Agmatinase</fullName>
        <ecNumber evidence="6">3.5.3.11</ecNumber>
    </submittedName>
</protein>
<feature type="binding site" evidence="4">
    <location>
        <position position="104"/>
    </location>
    <ligand>
        <name>Mn(2+)</name>
        <dbReference type="ChEBI" id="CHEBI:29035"/>
        <label>1</label>
    </ligand>
</feature>
<dbReference type="EC" id="3.5.3.11" evidence="6"/>
<dbReference type="PROSITE" id="PS51409">
    <property type="entry name" value="ARGINASE_2"/>
    <property type="match status" value="1"/>
</dbReference>
<evidence type="ECO:0000256" key="5">
    <source>
        <dbReference type="RuleBase" id="RU003684"/>
    </source>
</evidence>
<dbReference type="InterPro" id="IPR005925">
    <property type="entry name" value="Agmatinase-rel"/>
</dbReference>
<comment type="cofactor">
    <cofactor evidence="4">
        <name>Mn(2+)</name>
        <dbReference type="ChEBI" id="CHEBI:29035"/>
    </cofactor>
    <text evidence="4">Binds 2 manganese ions per subunit.</text>
</comment>
<dbReference type="PANTHER" id="PTHR11358">
    <property type="entry name" value="ARGINASE/AGMATINASE"/>
    <property type="match status" value="1"/>
</dbReference>
<dbReference type="PIRSF" id="PIRSF036979">
    <property type="entry name" value="Arginase"/>
    <property type="match status" value="1"/>
</dbReference>
<evidence type="ECO:0000256" key="2">
    <source>
        <dbReference type="ARBA" id="ARBA00022723"/>
    </source>
</evidence>
<evidence type="ECO:0000256" key="3">
    <source>
        <dbReference type="ARBA" id="ARBA00022801"/>
    </source>
</evidence>
<dbReference type="Gene3D" id="3.40.800.10">
    <property type="entry name" value="Ureohydrolase domain"/>
    <property type="match status" value="1"/>
</dbReference>
<sequence length="278" mass="30609">MTLFMGSIDKALGAKVVLIGAPMDFTVSFRPGTRLGPQQMRNVSDGLEEYSHDLGRELVETKFFDSGDLELPFGNVSRSLDIIGGAIRDILKEGQMPFLLGGEHLVSFPAVEAVYNKYQDLVVLHFDAHADLRTDYLGESQSHATVIRKVSELIGGQNVYQFGIRSGTKEEFAYARDNTNLYYKTVKDALAEVLPTIKGRPVYLTIDIDVLDPAFAPGTGTPEPGGICSRELFESIYLLKGQRVVGMDLVEVSPFGDETWRTALAGAKIIRELLLLFA</sequence>
<evidence type="ECO:0000313" key="7">
    <source>
        <dbReference type="Proteomes" id="UP001329915"/>
    </source>
</evidence>
<feature type="binding site" evidence="4">
    <location>
        <position position="129"/>
    </location>
    <ligand>
        <name>Mn(2+)</name>
        <dbReference type="ChEBI" id="CHEBI:29035"/>
        <label>1</label>
    </ligand>
</feature>
<feature type="binding site" evidence="4">
    <location>
        <position position="209"/>
    </location>
    <ligand>
        <name>Mn(2+)</name>
        <dbReference type="ChEBI" id="CHEBI:29035"/>
        <label>1</label>
    </ligand>
</feature>
<dbReference type="PANTHER" id="PTHR11358:SF26">
    <property type="entry name" value="GUANIDINO ACID HYDROLASE, MITOCHONDRIAL"/>
    <property type="match status" value="1"/>
</dbReference>
<feature type="binding site" evidence="4">
    <location>
        <position position="207"/>
    </location>
    <ligand>
        <name>Mn(2+)</name>
        <dbReference type="ChEBI" id="CHEBI:29035"/>
        <label>1</label>
    </ligand>
</feature>
<keyword evidence="3 5" id="KW-0378">Hydrolase</keyword>
<dbReference type="GO" id="GO:0033389">
    <property type="term" value="P:putrescine biosynthetic process from arginine, via agmatine"/>
    <property type="evidence" value="ECO:0007669"/>
    <property type="project" value="TreeGrafter"/>
</dbReference>
<dbReference type="PROSITE" id="PS01053">
    <property type="entry name" value="ARGINASE_1"/>
    <property type="match status" value="1"/>
</dbReference>
<dbReference type="RefSeq" id="WP_366924566.1">
    <property type="nucleotide sequence ID" value="NZ_CP121694.1"/>
</dbReference>
<dbReference type="GO" id="GO:0046872">
    <property type="term" value="F:metal ion binding"/>
    <property type="evidence" value="ECO:0007669"/>
    <property type="project" value="UniProtKB-KW"/>
</dbReference>
<dbReference type="Pfam" id="PF00491">
    <property type="entry name" value="Arginase"/>
    <property type="match status" value="1"/>
</dbReference>
<dbReference type="KEGG" id="dbc:MFMK1_001548"/>
<organism evidence="6 7">
    <name type="scientific">Metallumcola ferriviriculae</name>
    <dbReference type="NCBI Taxonomy" id="3039180"/>
    <lineage>
        <taxon>Bacteria</taxon>
        <taxon>Bacillati</taxon>
        <taxon>Bacillota</taxon>
        <taxon>Clostridia</taxon>
        <taxon>Neomoorellales</taxon>
        <taxon>Desulfitibacteraceae</taxon>
        <taxon>Metallumcola</taxon>
    </lineage>
</organism>
<dbReference type="SUPFAM" id="SSF52768">
    <property type="entry name" value="Arginase/deacetylase"/>
    <property type="match status" value="1"/>
</dbReference>
<dbReference type="InterPro" id="IPR006035">
    <property type="entry name" value="Ureohydrolase"/>
</dbReference>
<dbReference type="Proteomes" id="UP001329915">
    <property type="component" value="Chromosome"/>
</dbReference>
<feature type="binding site" evidence="4">
    <location>
        <position position="131"/>
    </location>
    <ligand>
        <name>Mn(2+)</name>
        <dbReference type="ChEBI" id="CHEBI:29035"/>
        <label>1</label>
    </ligand>
</feature>
<evidence type="ECO:0000256" key="1">
    <source>
        <dbReference type="ARBA" id="ARBA00009227"/>
    </source>
</evidence>
<dbReference type="GO" id="GO:0008783">
    <property type="term" value="F:agmatinase activity"/>
    <property type="evidence" value="ECO:0007669"/>
    <property type="project" value="UniProtKB-EC"/>
</dbReference>
<dbReference type="EMBL" id="CP121694">
    <property type="protein sequence ID" value="WRO21736.1"/>
    <property type="molecule type" value="Genomic_DNA"/>
</dbReference>
<feature type="binding site" evidence="4">
    <location>
        <position position="127"/>
    </location>
    <ligand>
        <name>Mn(2+)</name>
        <dbReference type="ChEBI" id="CHEBI:29035"/>
        <label>1</label>
    </ligand>
</feature>
<name>A0AAU0UNE4_9FIRM</name>
<dbReference type="AlphaFoldDB" id="A0AAU0UNE4"/>
<keyword evidence="4" id="KW-0464">Manganese</keyword>
<proteinExistence type="inferred from homology"/>
<dbReference type="NCBIfam" id="TIGR01230">
    <property type="entry name" value="agmatinase"/>
    <property type="match status" value="1"/>
</dbReference>
<dbReference type="InterPro" id="IPR020855">
    <property type="entry name" value="Ureohydrolase_Mn_BS"/>
</dbReference>